<comment type="caution">
    <text evidence="1">The sequence shown here is derived from an EMBL/GenBank/DDBJ whole genome shotgun (WGS) entry which is preliminary data.</text>
</comment>
<organism evidence="1 2">
    <name type="scientific">Dehalogenimonas etheniformans</name>
    <dbReference type="NCBI Taxonomy" id="1536648"/>
    <lineage>
        <taxon>Bacteria</taxon>
        <taxon>Bacillati</taxon>
        <taxon>Chloroflexota</taxon>
        <taxon>Dehalococcoidia</taxon>
        <taxon>Dehalococcoidales</taxon>
        <taxon>Dehalococcoidaceae</taxon>
        <taxon>Dehalogenimonas</taxon>
    </lineage>
</organism>
<reference evidence="1 2" key="1">
    <citation type="journal article" date="2017" name="ISME J.">
        <title>Grape pomace compost harbors organohalide-respiring Dehalogenimonas species with novel reductive dehalogenase genes.</title>
        <authorList>
            <person name="Yang Y."/>
            <person name="Higgins S.A."/>
            <person name="Yan J."/>
            <person name="Simsir B."/>
            <person name="Chourey K."/>
            <person name="Iyer R."/>
            <person name="Hettich R.L."/>
            <person name="Baldwin B."/>
            <person name="Ogles D.M."/>
            <person name="Loffler F.E."/>
        </authorList>
    </citation>
    <scope>NUCLEOTIDE SEQUENCE [LARGE SCALE GENOMIC DNA]</scope>
    <source>
        <strain evidence="1 2">GP</strain>
    </source>
</reference>
<dbReference type="Pfam" id="PF02585">
    <property type="entry name" value="PIG-L"/>
    <property type="match status" value="1"/>
</dbReference>
<accession>A0A2P5P838</accession>
<dbReference type="PANTHER" id="PTHR12993:SF11">
    <property type="entry name" value="N-ACETYLGLUCOSAMINYL-PHOSPHATIDYLINOSITOL DE-N-ACETYLASE"/>
    <property type="match status" value="1"/>
</dbReference>
<dbReference type="SUPFAM" id="SSF102588">
    <property type="entry name" value="LmbE-like"/>
    <property type="match status" value="1"/>
</dbReference>
<evidence type="ECO:0000313" key="2">
    <source>
        <dbReference type="Proteomes" id="UP000235653"/>
    </source>
</evidence>
<dbReference type="InterPro" id="IPR024078">
    <property type="entry name" value="LmbE-like_dom_sf"/>
</dbReference>
<proteinExistence type="predicted"/>
<dbReference type="AlphaFoldDB" id="A0A2P5P838"/>
<dbReference type="OrthoDB" id="9815144at2"/>
<dbReference type="Gene3D" id="3.40.50.10320">
    <property type="entry name" value="LmbE-like"/>
    <property type="match status" value="1"/>
</dbReference>
<dbReference type="RefSeq" id="WP_102331852.1">
    <property type="nucleotide sequence ID" value="NZ_CP058566.2"/>
</dbReference>
<dbReference type="PANTHER" id="PTHR12993">
    <property type="entry name" value="N-ACETYLGLUCOSAMINYL-PHOSPHATIDYLINOSITOL DE-N-ACETYLASE-RELATED"/>
    <property type="match status" value="1"/>
</dbReference>
<dbReference type="InterPro" id="IPR003737">
    <property type="entry name" value="GlcNAc_PI_deacetylase-related"/>
</dbReference>
<dbReference type="EMBL" id="JQAN02000007">
    <property type="protein sequence ID" value="PPD58445.1"/>
    <property type="molecule type" value="Genomic_DNA"/>
</dbReference>
<keyword evidence="2" id="KW-1185">Reference proteome</keyword>
<dbReference type="GO" id="GO:0016811">
    <property type="term" value="F:hydrolase activity, acting on carbon-nitrogen (but not peptide) bonds, in linear amides"/>
    <property type="evidence" value="ECO:0007669"/>
    <property type="project" value="TreeGrafter"/>
</dbReference>
<protein>
    <submittedName>
        <fullName evidence="1">GlcNAc-PI de-N-acetylase</fullName>
    </submittedName>
</protein>
<name>A0A2P5P838_9CHLR</name>
<sequence>MTDERTLLFVGAHPDDESFGPGATLAHYARQGVRVYVACATKGEAGTIDPQFFMSGLVTTGDVRWGEMKCAAKALGLSGIFHLGYRDSGMAGTADNKHPDALYNAPVEEVAGRIVQIIRQIKPQVILTHDPHGDYGHPDHIATHKATVAAFYAAGEMKAYPEAGTPFRPSKLYYNVFPRRFLKFAVRFLPLIGQNPKKFGRNKDIDLTALVSEVMPINAVIKLDQPAIRAKNTASACHQSQLTGGPPRRGIFSFFQKLFGRRDTFTLAFPSADGKRETDLFQGIS</sequence>
<dbReference type="Proteomes" id="UP000235653">
    <property type="component" value="Unassembled WGS sequence"/>
</dbReference>
<evidence type="ECO:0000313" key="1">
    <source>
        <dbReference type="EMBL" id="PPD58445.1"/>
    </source>
</evidence>
<gene>
    <name evidence="1" type="ORF">JP09_004175</name>
</gene>